<feature type="domain" description="Amidohydrolase-related" evidence="5">
    <location>
        <begin position="101"/>
        <end position="410"/>
    </location>
</feature>
<dbReference type="SUPFAM" id="SSF51556">
    <property type="entry name" value="Metallo-dependent hydrolases"/>
    <property type="match status" value="1"/>
</dbReference>
<comment type="cofactor">
    <cofactor evidence="1">
        <name>Zn(2+)</name>
        <dbReference type="ChEBI" id="CHEBI:29105"/>
    </cofactor>
</comment>
<dbReference type="OrthoDB" id="194468at2759"/>
<dbReference type="Pfam" id="PF01979">
    <property type="entry name" value="Amidohydro_1"/>
    <property type="match status" value="1"/>
</dbReference>
<dbReference type="GO" id="GO:0005829">
    <property type="term" value="C:cytosol"/>
    <property type="evidence" value="ECO:0007669"/>
    <property type="project" value="TreeGrafter"/>
</dbReference>
<evidence type="ECO:0000256" key="1">
    <source>
        <dbReference type="ARBA" id="ARBA00001947"/>
    </source>
</evidence>
<keyword evidence="4" id="KW-0862">Zinc</keyword>
<dbReference type="RefSeq" id="XP_033674201.1">
    <property type="nucleotide sequence ID" value="XM_033815332.1"/>
</dbReference>
<evidence type="ECO:0000256" key="2">
    <source>
        <dbReference type="ARBA" id="ARBA00022723"/>
    </source>
</evidence>
<name>A0A6A6D523_ZASCE</name>
<dbReference type="GeneID" id="54568604"/>
<evidence type="ECO:0000313" key="6">
    <source>
        <dbReference type="EMBL" id="KAF2173312.1"/>
    </source>
</evidence>
<dbReference type="InterPro" id="IPR006680">
    <property type="entry name" value="Amidohydro-rel"/>
</dbReference>
<dbReference type="AlphaFoldDB" id="A0A6A6D523"/>
<keyword evidence="7" id="KW-1185">Reference proteome</keyword>
<dbReference type="PANTHER" id="PTHR11271">
    <property type="entry name" value="GUANINE DEAMINASE"/>
    <property type="match status" value="1"/>
</dbReference>
<dbReference type="InterPro" id="IPR051607">
    <property type="entry name" value="Metallo-dep_hydrolases"/>
</dbReference>
<gene>
    <name evidence="6" type="ORF">M409DRAFT_62849</name>
</gene>
<keyword evidence="2" id="KW-0479">Metal-binding</keyword>
<dbReference type="EMBL" id="ML993580">
    <property type="protein sequence ID" value="KAF2173312.1"/>
    <property type="molecule type" value="Genomic_DNA"/>
</dbReference>
<reference evidence="6" key="1">
    <citation type="journal article" date="2020" name="Stud. Mycol.">
        <title>101 Dothideomycetes genomes: a test case for predicting lifestyles and emergence of pathogens.</title>
        <authorList>
            <person name="Haridas S."/>
            <person name="Albert R."/>
            <person name="Binder M."/>
            <person name="Bloem J."/>
            <person name="Labutti K."/>
            <person name="Salamov A."/>
            <person name="Andreopoulos B."/>
            <person name="Baker S."/>
            <person name="Barry K."/>
            <person name="Bills G."/>
            <person name="Bluhm B."/>
            <person name="Cannon C."/>
            <person name="Castanera R."/>
            <person name="Culley D."/>
            <person name="Daum C."/>
            <person name="Ezra D."/>
            <person name="Gonzalez J."/>
            <person name="Henrissat B."/>
            <person name="Kuo A."/>
            <person name="Liang C."/>
            <person name="Lipzen A."/>
            <person name="Lutzoni F."/>
            <person name="Magnuson J."/>
            <person name="Mondo S."/>
            <person name="Nolan M."/>
            <person name="Ohm R."/>
            <person name="Pangilinan J."/>
            <person name="Park H.-J."/>
            <person name="Ramirez L."/>
            <person name="Alfaro M."/>
            <person name="Sun H."/>
            <person name="Tritt A."/>
            <person name="Yoshinaga Y."/>
            <person name="Zwiers L.-H."/>
            <person name="Turgeon B."/>
            <person name="Goodwin S."/>
            <person name="Spatafora J."/>
            <person name="Crous P."/>
            <person name="Grigoriev I."/>
        </authorList>
    </citation>
    <scope>NUCLEOTIDE SEQUENCE</scope>
    <source>
        <strain evidence="6">ATCC 36951</strain>
    </source>
</reference>
<dbReference type="InterPro" id="IPR032466">
    <property type="entry name" value="Metal_Hydrolase"/>
</dbReference>
<sequence length="476" mass="52805">MTISQVAASILYEHGTIIGFNTTTEQFQIYQNASLHIQNDRFTGLAEGGLSSVPPNTTQINASGRIIGPGYTLGSNTTLADYVQKFGEYGPAVQNFTTTDIYLGQLVGSLELLHGGTTTVLDHSHAAWSNDGIDASVNGSYDSGVRTFYAHTLHVIDNDFTWNDQISKLRALTTDKRFQDNDLMHLGLAYDDFYGNTPENITEMWNIVREGNLTHVTTHYMNGPWGWLNSVQLLDDLGWLNTSVPVVFSHGAFLTAEDARLLRQRNQYISTTPESELHFGHNHPNIELIVDQASLGVDCHFTFSSSHIQQARLWLQSLRAPESLKVLETWEVPWNNPMSVRQAYYLITRAGGLALRRQDLGIIAVGSKADVVVYRGDSPNLLGWHDPIAALVLHSDVGDIEDVLLDGKFVKRGGKLLHPDWEAIKSRFLDSAARIQEQWLSFDWPSLTSGSGFNDGFSLYATADQIDSLRGNGTGY</sequence>
<dbReference type="Gene3D" id="2.30.40.10">
    <property type="entry name" value="Urease, subunit C, domain 1"/>
    <property type="match status" value="1"/>
</dbReference>
<evidence type="ECO:0000256" key="3">
    <source>
        <dbReference type="ARBA" id="ARBA00022801"/>
    </source>
</evidence>
<evidence type="ECO:0000313" key="7">
    <source>
        <dbReference type="Proteomes" id="UP000799537"/>
    </source>
</evidence>
<keyword evidence="3" id="KW-0378">Hydrolase</keyword>
<dbReference type="Proteomes" id="UP000799537">
    <property type="component" value="Unassembled WGS sequence"/>
</dbReference>
<organism evidence="6 7">
    <name type="scientific">Zasmidium cellare ATCC 36951</name>
    <dbReference type="NCBI Taxonomy" id="1080233"/>
    <lineage>
        <taxon>Eukaryota</taxon>
        <taxon>Fungi</taxon>
        <taxon>Dikarya</taxon>
        <taxon>Ascomycota</taxon>
        <taxon>Pezizomycotina</taxon>
        <taxon>Dothideomycetes</taxon>
        <taxon>Dothideomycetidae</taxon>
        <taxon>Mycosphaerellales</taxon>
        <taxon>Mycosphaerellaceae</taxon>
        <taxon>Zasmidium</taxon>
    </lineage>
</organism>
<dbReference type="GO" id="GO:0046872">
    <property type="term" value="F:metal ion binding"/>
    <property type="evidence" value="ECO:0007669"/>
    <property type="project" value="UniProtKB-KW"/>
</dbReference>
<dbReference type="Gene3D" id="3.20.20.140">
    <property type="entry name" value="Metal-dependent hydrolases"/>
    <property type="match status" value="1"/>
</dbReference>
<proteinExistence type="predicted"/>
<evidence type="ECO:0000256" key="4">
    <source>
        <dbReference type="ARBA" id="ARBA00022833"/>
    </source>
</evidence>
<evidence type="ECO:0000259" key="5">
    <source>
        <dbReference type="Pfam" id="PF01979"/>
    </source>
</evidence>
<protein>
    <recommendedName>
        <fullName evidence="5">Amidohydrolase-related domain-containing protein</fullName>
    </recommendedName>
</protein>
<accession>A0A6A6D523</accession>
<dbReference type="InterPro" id="IPR011059">
    <property type="entry name" value="Metal-dep_hydrolase_composite"/>
</dbReference>
<dbReference type="PANTHER" id="PTHR11271:SF37">
    <property type="entry name" value="FAMILY PROTEIN, PUTATIVE (AFU_ORTHOLOGUE AFUA_4G00460)-RELATED"/>
    <property type="match status" value="1"/>
</dbReference>
<dbReference type="SUPFAM" id="SSF51338">
    <property type="entry name" value="Composite domain of metallo-dependent hydrolases"/>
    <property type="match status" value="1"/>
</dbReference>
<dbReference type="GO" id="GO:0019239">
    <property type="term" value="F:deaminase activity"/>
    <property type="evidence" value="ECO:0007669"/>
    <property type="project" value="TreeGrafter"/>
</dbReference>